<protein>
    <recommendedName>
        <fullName evidence="2">DUF7079 domain-containing protein</fullName>
    </recommendedName>
</protein>
<organism evidence="3 4">
    <name type="scientific">Sphaerosporella brunnea</name>
    <dbReference type="NCBI Taxonomy" id="1250544"/>
    <lineage>
        <taxon>Eukaryota</taxon>
        <taxon>Fungi</taxon>
        <taxon>Dikarya</taxon>
        <taxon>Ascomycota</taxon>
        <taxon>Pezizomycotina</taxon>
        <taxon>Pezizomycetes</taxon>
        <taxon>Pezizales</taxon>
        <taxon>Pyronemataceae</taxon>
        <taxon>Sphaerosporella</taxon>
    </lineage>
</organism>
<evidence type="ECO:0000313" key="3">
    <source>
        <dbReference type="EMBL" id="KAA8909558.1"/>
    </source>
</evidence>
<accession>A0A5J5F0R8</accession>
<keyword evidence="4" id="KW-1185">Reference proteome</keyword>
<evidence type="ECO:0000259" key="2">
    <source>
        <dbReference type="Pfam" id="PF23296"/>
    </source>
</evidence>
<proteinExistence type="predicted"/>
<dbReference type="AlphaFoldDB" id="A0A5J5F0R8"/>
<feature type="region of interest" description="Disordered" evidence="1">
    <location>
        <begin position="1"/>
        <end position="30"/>
    </location>
</feature>
<evidence type="ECO:0000256" key="1">
    <source>
        <dbReference type="SAM" id="MobiDB-lite"/>
    </source>
</evidence>
<evidence type="ECO:0000313" key="4">
    <source>
        <dbReference type="Proteomes" id="UP000326924"/>
    </source>
</evidence>
<feature type="compositionally biased region" description="Polar residues" evidence="1">
    <location>
        <begin position="1"/>
        <end position="10"/>
    </location>
</feature>
<gene>
    <name evidence="3" type="ORF">FN846DRAFT_1008607</name>
</gene>
<dbReference type="OrthoDB" id="5419571at2759"/>
<dbReference type="Proteomes" id="UP000326924">
    <property type="component" value="Unassembled WGS sequence"/>
</dbReference>
<feature type="domain" description="DUF7079" evidence="2">
    <location>
        <begin position="51"/>
        <end position="123"/>
    </location>
</feature>
<dbReference type="Pfam" id="PF23296">
    <property type="entry name" value="DUF7079"/>
    <property type="match status" value="1"/>
</dbReference>
<dbReference type="InterPro" id="IPR055507">
    <property type="entry name" value="DUF7079"/>
</dbReference>
<sequence length="137" mass="14645">MYSSATTIAPPTQHDSHTGSDTPSGVEESHVDDDVLIDPAVNPDCTAISAAEQQACVVLSVLFLDTEVTESDISDLAHQLHGLDLENATLRNLLCYDLFPVLWGNIMAAAGEWAWFDAEWLLGAQLRVAGAPGRAVV</sequence>
<name>A0A5J5F0R8_9PEZI</name>
<comment type="caution">
    <text evidence="3">The sequence shown here is derived from an EMBL/GenBank/DDBJ whole genome shotgun (WGS) entry which is preliminary data.</text>
</comment>
<dbReference type="EMBL" id="VXIS01000056">
    <property type="protein sequence ID" value="KAA8909558.1"/>
    <property type="molecule type" value="Genomic_DNA"/>
</dbReference>
<reference evidence="3 4" key="1">
    <citation type="submission" date="2019-09" db="EMBL/GenBank/DDBJ databases">
        <title>Draft genome of the ectomycorrhizal ascomycete Sphaerosporella brunnea.</title>
        <authorList>
            <consortium name="DOE Joint Genome Institute"/>
            <person name="Benucci G.M."/>
            <person name="Marozzi G."/>
            <person name="Antonielli L."/>
            <person name="Sanchez S."/>
            <person name="Marco P."/>
            <person name="Wang X."/>
            <person name="Falini L.B."/>
            <person name="Barry K."/>
            <person name="Haridas S."/>
            <person name="Lipzen A."/>
            <person name="Labutti K."/>
            <person name="Grigoriev I.V."/>
            <person name="Murat C."/>
            <person name="Martin F."/>
            <person name="Albertini E."/>
            <person name="Donnini D."/>
            <person name="Bonito G."/>
        </authorList>
    </citation>
    <scope>NUCLEOTIDE SEQUENCE [LARGE SCALE GENOMIC DNA]</scope>
    <source>
        <strain evidence="3 4">Sb_GMNB300</strain>
    </source>
</reference>
<dbReference type="InParanoid" id="A0A5J5F0R8"/>